<feature type="transmembrane region" description="Helical" evidence="1">
    <location>
        <begin position="131"/>
        <end position="154"/>
    </location>
</feature>
<keyword evidence="1" id="KW-1133">Transmembrane helix</keyword>
<accession>A0A0U4FBX3</accession>
<evidence type="ECO:0000313" key="4">
    <source>
        <dbReference type="Proteomes" id="UP000050331"/>
    </source>
</evidence>
<feature type="domain" description="VanZ-like" evidence="2">
    <location>
        <begin position="7"/>
        <end position="154"/>
    </location>
</feature>
<proteinExistence type="predicted"/>
<keyword evidence="4" id="KW-1185">Reference proteome</keyword>
<keyword evidence="1" id="KW-0812">Transmembrane</keyword>
<dbReference type="OrthoDB" id="291892at2"/>
<sequence>MVKYLYWLLPVGWMGVIFYSSAQPYENQDVKPFLANTFDLSFLTPYLDWIVLTYHNSEVSVRAIGVEGFIEFFMRKGAHLGVFFMLMCLFVIALKKTSRFRWRFTLAVSFLLTAAYAALDEFHQGFTANRTPYIGDVLLDTIGALMALILLLFFRRYWTKKHST</sequence>
<protein>
    <recommendedName>
        <fullName evidence="2">VanZ-like domain-containing protein</fullName>
    </recommendedName>
</protein>
<evidence type="ECO:0000313" key="3">
    <source>
        <dbReference type="EMBL" id="ALX50339.1"/>
    </source>
</evidence>
<dbReference type="PANTHER" id="PTHR28008:SF1">
    <property type="entry name" value="DOMAIN PROTEIN, PUTATIVE (AFU_ORTHOLOGUE AFUA_3G10980)-RELATED"/>
    <property type="match status" value="1"/>
</dbReference>
<dbReference type="PIRSF" id="PIRSF019083">
    <property type="entry name" value="UCP019083_VanZ"/>
    <property type="match status" value="1"/>
</dbReference>
<dbReference type="Pfam" id="PF04892">
    <property type="entry name" value="VanZ"/>
    <property type="match status" value="1"/>
</dbReference>
<dbReference type="InterPro" id="IPR006976">
    <property type="entry name" value="VanZ-like"/>
</dbReference>
<dbReference type="InterPro" id="IPR016747">
    <property type="entry name" value="Phosphotransbutyrylase"/>
</dbReference>
<dbReference type="NCBIfam" id="NF037970">
    <property type="entry name" value="vanZ_1"/>
    <property type="match status" value="1"/>
</dbReference>
<organism evidence="3 4">
    <name type="scientific">Lentibacillus amyloliquefaciens</name>
    <dbReference type="NCBI Taxonomy" id="1472767"/>
    <lineage>
        <taxon>Bacteria</taxon>
        <taxon>Bacillati</taxon>
        <taxon>Bacillota</taxon>
        <taxon>Bacilli</taxon>
        <taxon>Bacillales</taxon>
        <taxon>Bacillaceae</taxon>
        <taxon>Lentibacillus</taxon>
    </lineage>
</organism>
<dbReference type="KEGG" id="lao:AOX59_18200"/>
<dbReference type="Proteomes" id="UP000050331">
    <property type="component" value="Chromosome"/>
</dbReference>
<reference evidence="3 4" key="1">
    <citation type="submission" date="2016-01" db="EMBL/GenBank/DDBJ databases">
        <title>Complete genome sequence of strain Lentibacillus amyloliquefaciens LAM0015T isolated from saline sediment.</title>
        <authorList>
            <person name="Wang J.-L."/>
            <person name="He M.-X."/>
        </authorList>
    </citation>
    <scope>NUCLEOTIDE SEQUENCE [LARGE SCALE GENOMIC DNA]</scope>
    <source>
        <strain evidence="3 4">LAM0015</strain>
    </source>
</reference>
<feature type="transmembrane region" description="Helical" evidence="1">
    <location>
        <begin position="77"/>
        <end position="94"/>
    </location>
</feature>
<gene>
    <name evidence="3" type="ORF">AOX59_18200</name>
</gene>
<evidence type="ECO:0000256" key="1">
    <source>
        <dbReference type="SAM" id="Phobius"/>
    </source>
</evidence>
<dbReference type="RefSeq" id="WP_068447749.1">
    <property type="nucleotide sequence ID" value="NZ_CP013862.1"/>
</dbReference>
<evidence type="ECO:0000259" key="2">
    <source>
        <dbReference type="Pfam" id="PF04892"/>
    </source>
</evidence>
<feature type="transmembrane region" description="Helical" evidence="1">
    <location>
        <begin position="101"/>
        <end position="119"/>
    </location>
</feature>
<keyword evidence="1" id="KW-0472">Membrane</keyword>
<dbReference type="EMBL" id="CP013862">
    <property type="protein sequence ID" value="ALX50339.1"/>
    <property type="molecule type" value="Genomic_DNA"/>
</dbReference>
<dbReference type="STRING" id="1472767.AOX59_18200"/>
<dbReference type="AlphaFoldDB" id="A0A0U4FBX3"/>
<dbReference type="PANTHER" id="PTHR28008">
    <property type="entry name" value="DOMAIN PROTEIN, PUTATIVE (AFU_ORTHOLOGUE AFUA_3G10980)-RELATED"/>
    <property type="match status" value="1"/>
</dbReference>
<name>A0A0U4FBX3_9BACI</name>